<keyword evidence="5" id="KW-0349">Heme</keyword>
<evidence type="ECO:0000313" key="7">
    <source>
        <dbReference type="EMBL" id="RZC57773.1"/>
    </source>
</evidence>
<dbReference type="GO" id="GO:0020037">
    <property type="term" value="F:heme binding"/>
    <property type="evidence" value="ECO:0007669"/>
    <property type="project" value="InterPro"/>
</dbReference>
<dbReference type="PRINTS" id="PR00385">
    <property type="entry name" value="P450"/>
</dbReference>
<keyword evidence="3" id="KW-0560">Oxidoreductase</keyword>
<dbReference type="GO" id="GO:0004497">
    <property type="term" value="F:monooxygenase activity"/>
    <property type="evidence" value="ECO:0007669"/>
    <property type="project" value="InterPro"/>
</dbReference>
<proteinExistence type="inferred from homology"/>
<evidence type="ECO:0000256" key="3">
    <source>
        <dbReference type="ARBA" id="ARBA00023002"/>
    </source>
</evidence>
<dbReference type="InterPro" id="IPR001128">
    <property type="entry name" value="Cyt_P450"/>
</dbReference>
<evidence type="ECO:0000256" key="5">
    <source>
        <dbReference type="PIRSR" id="PIRSR602401-1"/>
    </source>
</evidence>
<dbReference type="SUPFAM" id="SSF48264">
    <property type="entry name" value="Cytochrome P450"/>
    <property type="match status" value="2"/>
</dbReference>
<dbReference type="Gramene" id="RZC57773">
    <property type="protein sequence ID" value="RZC57773"/>
    <property type="gene ID" value="C5167_005073"/>
</dbReference>
<evidence type="ECO:0008006" key="9">
    <source>
        <dbReference type="Google" id="ProtNLM"/>
    </source>
</evidence>
<sequence>MDDLSNSFLPAIFILFLICFLSLGLFLKKTSQAIDYRLFLGSFPSLARNSNRLPEWFTEVFCSLGRGSFFIDGPIFSNLKYFVTCDHKNIEYILKSHFNNFPKGSDFKQIFDALGDGIFNVDSDSWKVQRRMAHAALISVEFKDLLSNMSHRVVEDQLVPLLVHAAKTGTTIDLQEVCSRFAFDVNMNTIFGIHANYLSIELPSNDLAEAIGTVQEAGLYRHIMPMFLWKLMRLFGVGREGELIKALKTINTHFFEYISEKQTNMINEVKTFDLLSAYVNSIQKHKRTTTDPSPHKNDEKFLRDSMFSLFVAGKDTIGSGLIWFFWLVSKTPSVEKKILEELKGLVSCLKKGKVIEWPWVFDADDINGLVYLHAALCESLRLYPPVPINSKTVLNEVVLPDGSLIQPGMQILIPFYSVGRMPWIWGEDCLEFRPERWIDDDGKLNRHESKFFTFNLGPRTCLGKDMSFSQMKAVVAAVLFNFQVQVLEGQQVRPKPAITLHMEKGLEVKIQKRAKTSQAIDYWLFLGSLPSLARNSNRLPEWFTEVFCSLSKGSFFLDGPIFSNLKYFVTCHDKNIEYILKSHSNNFPKGPDFKQVFDPLGDGIFNVDADAWKVQRRMAHAAFISSEYKDLVSNICRRVVEDQVVPLLVRLAKTGTTIDLQEVCSRFAFDVNMNTIFGKHANYLSVELPSNDLAEAIDAAQEGVFYRHTMPMFMWKLMRLFGSGREGEVTKAVKTVNTHFYEYISQKRTNLTKGVKTFDLLSLYINRTQDHKKTFAPSLHKNDDKFLRDSMFSLFLAGKDTIASGLIWFFWLVSKTPSVEKKIIEELKVLMSSKTGKLFEYGEWPWVFDSDDINGLVYLHAALCESMRIYPPVSYSRKTVLSEAVLPDGSLVKPGMEIIIPFYSVGRMPWIWGEDCLEFRPERWIDDDGKLNRHENVSKFVAFSLGPRSCLGKDISFTQMKALVAAVLFNFQIEVLEGQHVRPKPAISLHMEKGLEVKIQKRVI</sequence>
<dbReference type="InterPro" id="IPR002401">
    <property type="entry name" value="Cyt_P450_E_grp-I"/>
</dbReference>
<name>A0A4Y7J9F9_PAPSO</name>
<keyword evidence="8" id="KW-1185">Reference proteome</keyword>
<dbReference type="GO" id="GO:0033075">
    <property type="term" value="P:isoquinoline alkaloid biosynthetic process"/>
    <property type="evidence" value="ECO:0007669"/>
    <property type="project" value="UniProtKB-ARBA"/>
</dbReference>
<dbReference type="PANTHER" id="PTHR24296">
    <property type="entry name" value="CYTOCHROME P450"/>
    <property type="match status" value="1"/>
</dbReference>
<evidence type="ECO:0000256" key="2">
    <source>
        <dbReference type="ARBA" id="ARBA00022723"/>
    </source>
</evidence>
<gene>
    <name evidence="7" type="ORF">C5167_005073</name>
</gene>
<organism evidence="7 8">
    <name type="scientific">Papaver somniferum</name>
    <name type="common">Opium poppy</name>
    <dbReference type="NCBI Taxonomy" id="3469"/>
    <lineage>
        <taxon>Eukaryota</taxon>
        <taxon>Viridiplantae</taxon>
        <taxon>Streptophyta</taxon>
        <taxon>Embryophyta</taxon>
        <taxon>Tracheophyta</taxon>
        <taxon>Spermatophyta</taxon>
        <taxon>Magnoliopsida</taxon>
        <taxon>Ranunculales</taxon>
        <taxon>Papaveraceae</taxon>
        <taxon>Papaveroideae</taxon>
        <taxon>Papaver</taxon>
    </lineage>
</organism>
<evidence type="ECO:0000256" key="1">
    <source>
        <dbReference type="ARBA" id="ARBA00010617"/>
    </source>
</evidence>
<keyword evidence="2 5" id="KW-0479">Metal-binding</keyword>
<dbReference type="AlphaFoldDB" id="A0A4Y7J9F9"/>
<accession>A0A4Y7J9F9</accession>
<dbReference type="OMA" id="GMHINAQ"/>
<dbReference type="PRINTS" id="PR00463">
    <property type="entry name" value="EP450I"/>
</dbReference>
<dbReference type="InterPro" id="IPR036396">
    <property type="entry name" value="Cyt_P450_sf"/>
</dbReference>
<feature type="binding site" description="axial binding residue" evidence="5">
    <location>
        <position position="461"/>
    </location>
    <ligand>
        <name>heme</name>
        <dbReference type="ChEBI" id="CHEBI:30413"/>
    </ligand>
    <ligandPart>
        <name>Fe</name>
        <dbReference type="ChEBI" id="CHEBI:18248"/>
    </ligandPart>
</feature>
<keyword evidence="4 5" id="KW-0408">Iron</keyword>
<dbReference type="Gene3D" id="1.10.630.10">
    <property type="entry name" value="Cytochrome P450"/>
    <property type="match status" value="2"/>
</dbReference>
<evidence type="ECO:0000313" key="8">
    <source>
        <dbReference type="Proteomes" id="UP000316621"/>
    </source>
</evidence>
<reference evidence="7 8" key="1">
    <citation type="journal article" date="2018" name="Science">
        <title>The opium poppy genome and morphinan production.</title>
        <authorList>
            <person name="Guo L."/>
            <person name="Winzer T."/>
            <person name="Yang X."/>
            <person name="Li Y."/>
            <person name="Ning Z."/>
            <person name="He Z."/>
            <person name="Teodor R."/>
            <person name="Lu Y."/>
            <person name="Bowser T.A."/>
            <person name="Graham I.A."/>
            <person name="Ye K."/>
        </authorList>
    </citation>
    <scope>NUCLEOTIDE SEQUENCE [LARGE SCALE GENOMIC DNA]</scope>
    <source>
        <strain evidence="8">cv. HN1</strain>
        <tissue evidence="7">Leaves</tissue>
    </source>
</reference>
<dbReference type="Pfam" id="PF00067">
    <property type="entry name" value="p450"/>
    <property type="match status" value="2"/>
</dbReference>
<dbReference type="Proteomes" id="UP000316621">
    <property type="component" value="Chromosome 4"/>
</dbReference>
<dbReference type="CDD" id="cd11064">
    <property type="entry name" value="CYP86A"/>
    <property type="match status" value="2"/>
</dbReference>
<evidence type="ECO:0000256" key="4">
    <source>
        <dbReference type="ARBA" id="ARBA00023004"/>
    </source>
</evidence>
<dbReference type="GO" id="GO:0005506">
    <property type="term" value="F:iron ion binding"/>
    <property type="evidence" value="ECO:0007669"/>
    <property type="project" value="InterPro"/>
</dbReference>
<dbReference type="EMBL" id="CM010718">
    <property type="protein sequence ID" value="RZC57773.1"/>
    <property type="molecule type" value="Genomic_DNA"/>
</dbReference>
<protein>
    <recommendedName>
        <fullName evidence="9">Cytochrome P450</fullName>
    </recommendedName>
</protein>
<evidence type="ECO:0000256" key="6">
    <source>
        <dbReference type="SAM" id="Phobius"/>
    </source>
</evidence>
<keyword evidence="6" id="KW-0812">Transmembrane</keyword>
<comment type="cofactor">
    <cofactor evidence="5">
        <name>heme</name>
        <dbReference type="ChEBI" id="CHEBI:30413"/>
    </cofactor>
</comment>
<comment type="similarity">
    <text evidence="1">Belongs to the cytochrome P450 family.</text>
</comment>
<feature type="transmembrane region" description="Helical" evidence="6">
    <location>
        <begin position="6"/>
        <end position="27"/>
    </location>
</feature>
<dbReference type="GO" id="GO:0006629">
    <property type="term" value="P:lipid metabolic process"/>
    <property type="evidence" value="ECO:0007669"/>
    <property type="project" value="UniProtKB-ARBA"/>
</dbReference>
<dbReference type="InterPro" id="IPR017972">
    <property type="entry name" value="Cyt_P450_CS"/>
</dbReference>
<keyword evidence="6" id="KW-1133">Transmembrane helix</keyword>
<keyword evidence="6" id="KW-0472">Membrane</keyword>
<dbReference type="GO" id="GO:0016705">
    <property type="term" value="F:oxidoreductase activity, acting on paired donors, with incorporation or reduction of molecular oxygen"/>
    <property type="evidence" value="ECO:0007669"/>
    <property type="project" value="InterPro"/>
</dbReference>
<dbReference type="PROSITE" id="PS00086">
    <property type="entry name" value="CYTOCHROME_P450"/>
    <property type="match status" value="2"/>
</dbReference>
<dbReference type="STRING" id="3469.A0A4Y7J9F9"/>